<comment type="caution">
    <text evidence="7">The sequence shown here is derived from an EMBL/GenBank/DDBJ whole genome shotgun (WGS) entry which is preliminary data.</text>
</comment>
<keyword evidence="3" id="KW-0564">Palmitate</keyword>
<keyword evidence="4" id="KW-0449">Lipoprotein</keyword>
<organism evidence="7 8">
    <name type="scientific">Rahnella inusitata</name>
    <dbReference type="NCBI Taxonomy" id="58169"/>
    <lineage>
        <taxon>Bacteria</taxon>
        <taxon>Pseudomonadati</taxon>
        <taxon>Pseudomonadota</taxon>
        <taxon>Gammaproteobacteria</taxon>
        <taxon>Enterobacterales</taxon>
        <taxon>Yersiniaceae</taxon>
        <taxon>Rahnella</taxon>
    </lineage>
</organism>
<evidence type="ECO:0000259" key="6">
    <source>
        <dbReference type="Pfam" id="PF09864"/>
    </source>
</evidence>
<reference evidence="7 8" key="1">
    <citation type="submission" date="2018-09" db="EMBL/GenBank/DDBJ databases">
        <authorList>
            <person name="Le Fleche-Mateos A."/>
        </authorList>
    </citation>
    <scope>NUCLEOTIDE SEQUENCE [LARGE SCALE GENOMIC DNA]</scope>
    <source>
        <strain evidence="7 8">DSM 30078</strain>
    </source>
</reference>
<evidence type="ECO:0000256" key="4">
    <source>
        <dbReference type="ARBA" id="ARBA00023288"/>
    </source>
</evidence>
<name>A0ABX9P7X5_9GAMM</name>
<protein>
    <submittedName>
        <fullName evidence="7">Lysozyme inhibitor</fullName>
    </submittedName>
</protein>
<evidence type="ECO:0000313" key="8">
    <source>
        <dbReference type="Proteomes" id="UP000284119"/>
    </source>
</evidence>
<dbReference type="RefSeq" id="WP_112168495.1">
    <property type="nucleotide sequence ID" value="NZ_CBCPIW010000009.1"/>
</dbReference>
<dbReference type="InterPro" id="IPR018660">
    <property type="entry name" value="MliC"/>
</dbReference>
<gene>
    <name evidence="7" type="ORF">D5396_03320</name>
</gene>
<dbReference type="GeneID" id="88080467"/>
<sequence length="104" mass="11435">MKKAIFAALAGLTLAGCSQFQHQAESPTQELHYQCGTLPLTVTLDKPARQVSMVLDGEQLKLKQVESASGTKYSDSHYTFWSKGNQAFVQRGDNVIIDDCVQKS</sequence>
<feature type="domain" description="C-type lysozyme inhibitor" evidence="6">
    <location>
        <begin position="33"/>
        <end position="95"/>
    </location>
</feature>
<dbReference type="EMBL" id="RAHG01000001">
    <property type="protein sequence ID" value="RJT16152.1"/>
    <property type="molecule type" value="Genomic_DNA"/>
</dbReference>
<keyword evidence="2" id="KW-0472">Membrane</keyword>
<dbReference type="Proteomes" id="UP000284119">
    <property type="component" value="Unassembled WGS sequence"/>
</dbReference>
<evidence type="ECO:0000256" key="5">
    <source>
        <dbReference type="SAM" id="SignalP"/>
    </source>
</evidence>
<evidence type="ECO:0000313" key="7">
    <source>
        <dbReference type="EMBL" id="RJT16152.1"/>
    </source>
</evidence>
<keyword evidence="1 5" id="KW-0732">Signal</keyword>
<dbReference type="Gene3D" id="2.40.128.200">
    <property type="match status" value="1"/>
</dbReference>
<evidence type="ECO:0000256" key="2">
    <source>
        <dbReference type="ARBA" id="ARBA00023136"/>
    </source>
</evidence>
<dbReference type="InterPro" id="IPR036328">
    <property type="entry name" value="MliC_sf"/>
</dbReference>
<evidence type="ECO:0000256" key="1">
    <source>
        <dbReference type="ARBA" id="ARBA00022729"/>
    </source>
</evidence>
<accession>A0ABX9P7X5</accession>
<keyword evidence="8" id="KW-1185">Reference proteome</keyword>
<feature type="chain" id="PRO_5046287500" evidence="5">
    <location>
        <begin position="24"/>
        <end position="104"/>
    </location>
</feature>
<dbReference type="PROSITE" id="PS51257">
    <property type="entry name" value="PROKAR_LIPOPROTEIN"/>
    <property type="match status" value="1"/>
</dbReference>
<proteinExistence type="predicted"/>
<evidence type="ECO:0000256" key="3">
    <source>
        <dbReference type="ARBA" id="ARBA00023139"/>
    </source>
</evidence>
<dbReference type="Pfam" id="PF09864">
    <property type="entry name" value="MliC"/>
    <property type="match status" value="1"/>
</dbReference>
<dbReference type="SUPFAM" id="SSF141488">
    <property type="entry name" value="YdhA-like"/>
    <property type="match status" value="1"/>
</dbReference>
<feature type="signal peptide" evidence="5">
    <location>
        <begin position="1"/>
        <end position="23"/>
    </location>
</feature>